<accession>A0A9P9JMX2</accession>
<sequence>MSNVWHQHRAHIAGIWELVSFEIWDCQGPHRKVISRPNTDKPLGRSVITPGGFSSVHNVRPDVMQRFKDVPLSKASVEQLADILRGISMYCGPVQLFEDGNDGLLLEILVASASDPQRIGGIQKRKLIYFQEDSSDFMLLKPKDEYLLQDGTRAYPELKWRRFEEFTI</sequence>
<dbReference type="InterPro" id="IPR024311">
    <property type="entry name" value="Lipocalin-like"/>
</dbReference>
<proteinExistence type="predicted"/>
<organism evidence="2 3">
    <name type="scientific">Dactylonectria macrodidyma</name>
    <dbReference type="NCBI Taxonomy" id="307937"/>
    <lineage>
        <taxon>Eukaryota</taxon>
        <taxon>Fungi</taxon>
        <taxon>Dikarya</taxon>
        <taxon>Ascomycota</taxon>
        <taxon>Pezizomycotina</taxon>
        <taxon>Sordariomycetes</taxon>
        <taxon>Hypocreomycetidae</taxon>
        <taxon>Hypocreales</taxon>
        <taxon>Nectriaceae</taxon>
        <taxon>Dactylonectria</taxon>
    </lineage>
</organism>
<evidence type="ECO:0000259" key="1">
    <source>
        <dbReference type="Pfam" id="PF13924"/>
    </source>
</evidence>
<dbReference type="AlphaFoldDB" id="A0A9P9JMX2"/>
<evidence type="ECO:0000313" key="2">
    <source>
        <dbReference type="EMBL" id="KAH7176125.1"/>
    </source>
</evidence>
<protein>
    <recommendedName>
        <fullName evidence="1">Lipocalin-like domain-containing protein</fullName>
    </recommendedName>
</protein>
<dbReference type="Pfam" id="PF13924">
    <property type="entry name" value="Lipocalin_5"/>
    <property type="match status" value="1"/>
</dbReference>
<reference evidence="2" key="1">
    <citation type="journal article" date="2021" name="Nat. Commun.">
        <title>Genetic determinants of endophytism in the Arabidopsis root mycobiome.</title>
        <authorList>
            <person name="Mesny F."/>
            <person name="Miyauchi S."/>
            <person name="Thiergart T."/>
            <person name="Pickel B."/>
            <person name="Atanasova L."/>
            <person name="Karlsson M."/>
            <person name="Huettel B."/>
            <person name="Barry K.W."/>
            <person name="Haridas S."/>
            <person name="Chen C."/>
            <person name="Bauer D."/>
            <person name="Andreopoulos W."/>
            <person name="Pangilinan J."/>
            <person name="LaButti K."/>
            <person name="Riley R."/>
            <person name="Lipzen A."/>
            <person name="Clum A."/>
            <person name="Drula E."/>
            <person name="Henrissat B."/>
            <person name="Kohler A."/>
            <person name="Grigoriev I.V."/>
            <person name="Martin F.M."/>
            <person name="Hacquard S."/>
        </authorList>
    </citation>
    <scope>NUCLEOTIDE SEQUENCE</scope>
    <source>
        <strain evidence="2">MPI-CAGE-AT-0147</strain>
    </source>
</reference>
<name>A0A9P9JMX2_9HYPO</name>
<comment type="caution">
    <text evidence="2">The sequence shown here is derived from an EMBL/GenBank/DDBJ whole genome shotgun (WGS) entry which is preliminary data.</text>
</comment>
<evidence type="ECO:0000313" key="3">
    <source>
        <dbReference type="Proteomes" id="UP000738349"/>
    </source>
</evidence>
<dbReference type="Proteomes" id="UP000738349">
    <property type="component" value="Unassembled WGS sequence"/>
</dbReference>
<dbReference type="OrthoDB" id="3904217at2759"/>
<gene>
    <name evidence="2" type="ORF">EDB81DRAFT_874948</name>
</gene>
<keyword evidence="3" id="KW-1185">Reference proteome</keyword>
<dbReference type="EMBL" id="JAGMUV010000001">
    <property type="protein sequence ID" value="KAH7176125.1"/>
    <property type="molecule type" value="Genomic_DNA"/>
</dbReference>
<feature type="domain" description="Lipocalin-like" evidence="1">
    <location>
        <begin position="14"/>
        <end position="162"/>
    </location>
</feature>